<dbReference type="InterPro" id="IPR013328">
    <property type="entry name" value="6PGD_dom2"/>
</dbReference>
<dbReference type="InterPro" id="IPR008927">
    <property type="entry name" value="6-PGluconate_DH-like_C_sf"/>
</dbReference>
<dbReference type="AlphaFoldDB" id="A0A6N8IVV2"/>
<protein>
    <recommendedName>
        <fullName evidence="1">Ketopantoate reductase C-terminal domain-containing protein</fullName>
    </recommendedName>
</protein>
<keyword evidence="3" id="KW-1185">Reference proteome</keyword>
<evidence type="ECO:0000313" key="3">
    <source>
        <dbReference type="Proteomes" id="UP000469385"/>
    </source>
</evidence>
<dbReference type="InterPro" id="IPR013752">
    <property type="entry name" value="KPA_reductase"/>
</dbReference>
<evidence type="ECO:0000313" key="2">
    <source>
        <dbReference type="EMBL" id="MVQ30126.1"/>
    </source>
</evidence>
<dbReference type="Pfam" id="PF08546">
    <property type="entry name" value="ApbA_C"/>
    <property type="match status" value="1"/>
</dbReference>
<dbReference type="Gene3D" id="1.10.1040.10">
    <property type="entry name" value="N-(1-d-carboxylethyl)-l-norvaline Dehydrogenase, domain 2"/>
    <property type="match status" value="1"/>
</dbReference>
<dbReference type="SUPFAM" id="SSF48179">
    <property type="entry name" value="6-phosphogluconate dehydrogenase C-terminal domain-like"/>
    <property type="match status" value="1"/>
</dbReference>
<comment type="caution">
    <text evidence="2">The sequence shown here is derived from an EMBL/GenBank/DDBJ whole genome shotgun (WGS) entry which is preliminary data.</text>
</comment>
<dbReference type="Proteomes" id="UP000469385">
    <property type="component" value="Unassembled WGS sequence"/>
</dbReference>
<proteinExistence type="predicted"/>
<reference evidence="2 3" key="1">
    <citation type="submission" date="2019-12" db="EMBL/GenBank/DDBJ databases">
        <authorList>
            <person name="Huq M.A."/>
        </authorList>
    </citation>
    <scope>NUCLEOTIDE SEQUENCE [LARGE SCALE GENOMIC DNA]</scope>
    <source>
        <strain evidence="2 3">MAH-25</strain>
    </source>
</reference>
<organism evidence="2 3">
    <name type="scientific">Ramlibacter pinisoli</name>
    <dbReference type="NCBI Taxonomy" id="2682844"/>
    <lineage>
        <taxon>Bacteria</taxon>
        <taxon>Pseudomonadati</taxon>
        <taxon>Pseudomonadota</taxon>
        <taxon>Betaproteobacteria</taxon>
        <taxon>Burkholderiales</taxon>
        <taxon>Comamonadaceae</taxon>
        <taxon>Ramlibacter</taxon>
    </lineage>
</organism>
<dbReference type="EMBL" id="WSEL01000003">
    <property type="protein sequence ID" value="MVQ30126.1"/>
    <property type="molecule type" value="Genomic_DNA"/>
</dbReference>
<evidence type="ECO:0000259" key="1">
    <source>
        <dbReference type="Pfam" id="PF08546"/>
    </source>
</evidence>
<sequence length="120" mass="13035">MTLLAIFLPLEDRLVGSGHRSWAQGVEVRGTTDSASVGAVSRGAAEEALRVARGLGISLAVTDATAHVRAFGERGRDARPSVLLDHERGRTMRWKCSVRTLFCRAVGRAPVFYGSLVAWW</sequence>
<name>A0A6N8IVV2_9BURK</name>
<accession>A0A6N8IVV2</accession>
<feature type="domain" description="Ketopantoate reductase C-terminal" evidence="1">
    <location>
        <begin position="31"/>
        <end position="92"/>
    </location>
</feature>
<gene>
    <name evidence="2" type="ORF">GON04_11745</name>
</gene>